<dbReference type="GO" id="GO:0016787">
    <property type="term" value="F:hydrolase activity"/>
    <property type="evidence" value="ECO:0007669"/>
    <property type="project" value="UniProtKB-KW"/>
</dbReference>
<organism evidence="2 3">
    <name type="scientific">Elusimicrobium minutum (strain Pei191)</name>
    <dbReference type="NCBI Taxonomy" id="445932"/>
    <lineage>
        <taxon>Bacteria</taxon>
        <taxon>Pseudomonadati</taxon>
        <taxon>Elusimicrobiota</taxon>
        <taxon>Elusimicrobia</taxon>
        <taxon>Elusimicrobiales</taxon>
        <taxon>Elusimicrobiaceae</taxon>
        <taxon>Elusimicrobium</taxon>
    </lineage>
</organism>
<reference evidence="2 3" key="1">
    <citation type="journal article" date="2009" name="Appl. Environ. Microbiol.">
        <title>Genomic analysis of 'Elusimicrobium minutum,' the first cultivated representative of the phylum 'Elusimicrobia' (formerly termite group 1).</title>
        <authorList>
            <person name="Herlemann D.P.R."/>
            <person name="Geissinger O."/>
            <person name="Ikeda-Ohtsubo W."/>
            <person name="Kunin V."/>
            <person name="Sun H."/>
            <person name="Lapidus A."/>
            <person name="Hugenholtz P."/>
            <person name="Brune A."/>
        </authorList>
    </citation>
    <scope>NUCLEOTIDE SEQUENCE [LARGE SCALE GENOMIC DNA]</scope>
    <source>
        <strain evidence="2 3">Pei191</strain>
    </source>
</reference>
<evidence type="ECO:0000313" key="2">
    <source>
        <dbReference type="EMBL" id="ACC98790.1"/>
    </source>
</evidence>
<dbReference type="InterPro" id="IPR007044">
    <property type="entry name" value="Cyclodeamin/CycHdrlase"/>
</dbReference>
<dbReference type="SUPFAM" id="SSF101262">
    <property type="entry name" value="Methenyltetrahydrofolate cyclohydrolase-like"/>
    <property type="match status" value="1"/>
</dbReference>
<dbReference type="EMBL" id="CP001055">
    <property type="protein sequence ID" value="ACC98790.1"/>
    <property type="molecule type" value="Genomic_DNA"/>
</dbReference>
<dbReference type="InterPro" id="IPR036178">
    <property type="entry name" value="Formintransfe-cycloase-like_sf"/>
</dbReference>
<dbReference type="Pfam" id="PF04961">
    <property type="entry name" value="FTCD_C"/>
    <property type="match status" value="1"/>
</dbReference>
<dbReference type="KEGG" id="emi:Emin_1240"/>
<name>B2KE44_ELUMP</name>
<evidence type="ECO:0000259" key="1">
    <source>
        <dbReference type="Pfam" id="PF04961"/>
    </source>
</evidence>
<dbReference type="AlphaFoldDB" id="B2KE44"/>
<keyword evidence="2" id="KW-0378">Hydrolase</keyword>
<dbReference type="Gene3D" id="1.20.120.680">
    <property type="entry name" value="Formiminotetrahydrofolate cyclodeaminase monomer, up-and-down helical bundle"/>
    <property type="match status" value="1"/>
</dbReference>
<keyword evidence="3" id="KW-1185">Reference proteome</keyword>
<dbReference type="STRING" id="445932.Emin_1240"/>
<proteinExistence type="predicted"/>
<protein>
    <submittedName>
        <fullName evidence="2">Methenyl tetrahydrofolate cyclohydrolase-like protein</fullName>
    </submittedName>
</protein>
<dbReference type="RefSeq" id="WP_012415405.1">
    <property type="nucleotide sequence ID" value="NC_010644.1"/>
</dbReference>
<evidence type="ECO:0000313" key="3">
    <source>
        <dbReference type="Proteomes" id="UP000001029"/>
    </source>
</evidence>
<sequence>MDFHWHKGIEEYIDALASDNATPGGGSAAAASGAIGCALAIMAMRVTAKLKATDPNIIPALNNVSAEVETAENTLKKFTLEDSAAYQNYINLKKEQKTNPEISLDNAITDMAIVPVNTALECIKVLKTLDNVKNGISPVIASDMLCGQHMLFCTIRCCMEMMRTNLPFVKVDAVITLLAQTIEHCEQFLEATPECPKQPEL</sequence>
<dbReference type="Proteomes" id="UP000001029">
    <property type="component" value="Chromosome"/>
</dbReference>
<gene>
    <name evidence="2" type="ordered locus">Emin_1240</name>
</gene>
<accession>B2KE44</accession>
<dbReference type="HOGENOM" id="CLU_1358659_0_0_0"/>
<feature type="domain" description="Cyclodeaminase/cyclohydrolase" evidence="1">
    <location>
        <begin position="9"/>
        <end position="182"/>
    </location>
</feature>